<dbReference type="AlphaFoldDB" id="A0A5B7K7T3"/>
<protein>
    <submittedName>
        <fullName evidence="1">Uncharacterized protein</fullName>
    </submittedName>
</protein>
<comment type="caution">
    <text evidence="1">The sequence shown here is derived from an EMBL/GenBank/DDBJ whole genome shotgun (WGS) entry which is preliminary data.</text>
</comment>
<name>A0A5B7K7T3_PORTR</name>
<proteinExistence type="predicted"/>
<evidence type="ECO:0000313" key="1">
    <source>
        <dbReference type="EMBL" id="MPD01139.1"/>
    </source>
</evidence>
<reference evidence="1 2" key="1">
    <citation type="submission" date="2019-05" db="EMBL/GenBank/DDBJ databases">
        <title>Another draft genome of Portunus trituberculatus and its Hox gene families provides insights of decapod evolution.</title>
        <authorList>
            <person name="Jeong J.-H."/>
            <person name="Song I."/>
            <person name="Kim S."/>
            <person name="Choi T."/>
            <person name="Kim D."/>
            <person name="Ryu S."/>
            <person name="Kim W."/>
        </authorList>
    </citation>
    <scope>NUCLEOTIDE SEQUENCE [LARGE SCALE GENOMIC DNA]</scope>
    <source>
        <tissue evidence="1">Muscle</tissue>
    </source>
</reference>
<dbReference type="EMBL" id="VSRR010125937">
    <property type="protein sequence ID" value="MPD01139.1"/>
    <property type="molecule type" value="Genomic_DNA"/>
</dbReference>
<sequence>MHVISYSFRNSRGGGGWFEIVKTLAIDLLTSIDSSQWLRLPHQPSHAPAAALDTSCFHLSRRELARWECSRVSFLGTVRAAAGIKERDGSVGVLESISAWDTLT</sequence>
<keyword evidence="2" id="KW-1185">Reference proteome</keyword>
<gene>
    <name evidence="1" type="ORF">E2C01_096655</name>
</gene>
<dbReference type="Proteomes" id="UP000324222">
    <property type="component" value="Unassembled WGS sequence"/>
</dbReference>
<accession>A0A5B7K7T3</accession>
<organism evidence="1 2">
    <name type="scientific">Portunus trituberculatus</name>
    <name type="common">Swimming crab</name>
    <name type="synonym">Neptunus trituberculatus</name>
    <dbReference type="NCBI Taxonomy" id="210409"/>
    <lineage>
        <taxon>Eukaryota</taxon>
        <taxon>Metazoa</taxon>
        <taxon>Ecdysozoa</taxon>
        <taxon>Arthropoda</taxon>
        <taxon>Crustacea</taxon>
        <taxon>Multicrustacea</taxon>
        <taxon>Malacostraca</taxon>
        <taxon>Eumalacostraca</taxon>
        <taxon>Eucarida</taxon>
        <taxon>Decapoda</taxon>
        <taxon>Pleocyemata</taxon>
        <taxon>Brachyura</taxon>
        <taxon>Eubrachyura</taxon>
        <taxon>Portunoidea</taxon>
        <taxon>Portunidae</taxon>
        <taxon>Portuninae</taxon>
        <taxon>Portunus</taxon>
    </lineage>
</organism>
<evidence type="ECO:0000313" key="2">
    <source>
        <dbReference type="Proteomes" id="UP000324222"/>
    </source>
</evidence>